<dbReference type="AlphaFoldDB" id="A0A803PYC0"/>
<name>A0A803PYC0_CANSA</name>
<dbReference type="EMBL" id="UZAU01000564">
    <property type="status" value="NOT_ANNOTATED_CDS"/>
    <property type="molecule type" value="Genomic_DNA"/>
</dbReference>
<keyword evidence="2" id="KW-1185">Reference proteome</keyword>
<accession>A0A803PYC0</accession>
<dbReference type="Gramene" id="evm.model.06.424">
    <property type="protein sequence ID" value="cds.evm.model.06.424"/>
    <property type="gene ID" value="evm.TU.06.424"/>
</dbReference>
<reference evidence="1" key="1">
    <citation type="submission" date="2018-11" db="EMBL/GenBank/DDBJ databases">
        <authorList>
            <person name="Grassa J C."/>
        </authorList>
    </citation>
    <scope>NUCLEOTIDE SEQUENCE [LARGE SCALE GENOMIC DNA]</scope>
</reference>
<proteinExistence type="predicted"/>
<evidence type="ECO:0000313" key="1">
    <source>
        <dbReference type="EnsemblPlants" id="cds.evm.model.06.424"/>
    </source>
</evidence>
<sequence length="100" mass="11458">MEAKDQAEGREMTNNLTIDDKNSEIKGLEAKLTLRMYCSNVPRLLQGDEEEYSRRVEVIELGTYLELYYVDATEEPAKEFRGSLKLLVPTAKALNLRPSF</sequence>
<evidence type="ECO:0000313" key="2">
    <source>
        <dbReference type="Proteomes" id="UP000596661"/>
    </source>
</evidence>
<reference evidence="1" key="2">
    <citation type="submission" date="2021-03" db="UniProtKB">
        <authorList>
            <consortium name="EnsemblPlants"/>
        </authorList>
    </citation>
    <scope>IDENTIFICATION</scope>
</reference>
<protein>
    <submittedName>
        <fullName evidence="1">Uncharacterized protein</fullName>
    </submittedName>
</protein>
<organism evidence="1 2">
    <name type="scientific">Cannabis sativa</name>
    <name type="common">Hemp</name>
    <name type="synonym">Marijuana</name>
    <dbReference type="NCBI Taxonomy" id="3483"/>
    <lineage>
        <taxon>Eukaryota</taxon>
        <taxon>Viridiplantae</taxon>
        <taxon>Streptophyta</taxon>
        <taxon>Embryophyta</taxon>
        <taxon>Tracheophyta</taxon>
        <taxon>Spermatophyta</taxon>
        <taxon>Magnoliopsida</taxon>
        <taxon>eudicotyledons</taxon>
        <taxon>Gunneridae</taxon>
        <taxon>Pentapetalae</taxon>
        <taxon>rosids</taxon>
        <taxon>fabids</taxon>
        <taxon>Rosales</taxon>
        <taxon>Cannabaceae</taxon>
        <taxon>Cannabis</taxon>
    </lineage>
</organism>
<dbReference type="Proteomes" id="UP000596661">
    <property type="component" value="Chromosome 6"/>
</dbReference>
<dbReference type="EnsemblPlants" id="evm.model.06.424">
    <property type="protein sequence ID" value="cds.evm.model.06.424"/>
    <property type="gene ID" value="evm.TU.06.424"/>
</dbReference>